<feature type="transmembrane region" description="Helical" evidence="2">
    <location>
        <begin position="30"/>
        <end position="49"/>
    </location>
</feature>
<comment type="caution">
    <text evidence="3">The sequence shown here is derived from an EMBL/GenBank/DDBJ whole genome shotgun (WGS) entry which is preliminary data.</text>
</comment>
<evidence type="ECO:0000313" key="4">
    <source>
        <dbReference type="Proteomes" id="UP001165122"/>
    </source>
</evidence>
<dbReference type="AlphaFoldDB" id="A0A9W7A2S8"/>
<sequence length="1155" mass="129650">MDSNSEPQSPPAPPQINPRYHVRVARSFKLYLFLQTFFMLPSAILWALGYRLFRYITMVCGPIGILTACMLWVSGIYRENPTCWEWCVPAIGVACIFASAACTFMDHAPHRSKILAVFTCICVRMIVAIMISARKSLTNLSDRNKGMHLRKIVFMAGVGTMIPILFLTLESMGCIFDVGDLLSIRRPDDPTRQNRFDDVIWEKCSAVFVPNYTMGVHLAFLQTSAVFYAPFAEWSFHDLVKFRLEKRVQIQMTLVAVATIVSLFTFGIKDEDGGMVPPKVLQMSNLIFLFWFWVAFLQASTLFTRVNMPAWTFVDDNPSKYLDRIKMKAKKLHNKWNSFLFRVIDAIYRLMDNTPLILSTIEDFELAPIYRITIGSFCVANFVLHLMFLVLKEPKLVWYAYCAVPAFMTSEAVFFCSAPRRPGFPLKESMIFLLFPASFFVTAIGHYVTGYWIAKVGQNTLIGVGSMTFFPLALKLRHELGRLDDALLTEHIHNGMFAGMANFMGMTFFLAEGFGCLFGLGTIEEIDATCGGIVYPAFGCAANIGAMLIYNIGFGIFDKAILQTNTTTADLMKFNITKREKSQMALKLFAGILCLFLFGNATEGPVTPTLNTFVLIIAMSWITCFISQALCILSFVASERLKEKLEKEELAYETGNRQSLASRTSDNAENETTTQLRNFKLPFRRYLKEFLSLLHESVQETLKLASGCCNKCCYSPSPSAEDLETPEETSETPTPPPKKTGRRKSAIDSLFRTSFSTPGDSSPQTILMPMGMNPKERTSNPMAAKKHGQQVVKRKTRDSKVVSVLETLHSGGGSDETRVHLTQVVSVSRYIRAVLFIPIFVLSALWLAMVFSGDHDLDENYGWLAYQWNGFAISSTIVIWTSKVRKPYMVLEILTFLYWPLMVICIDIERNSAFGKDWLLIPRLLVLSASFALAVTIRQSLAKLQDRVLSAHLQKVIWGGGLSALTPIAYVSMKGSTCVLTNWNSTDLTADCGGVVLPLLGVSFHLTAFFGYGVCFGPFLKFDTKDLMELNVSWVIRLHVAFIFAASVIAIFLFGQQREEKGTTLTVIVLGEVLYIGWFFVVVTGVWEFLVKKRCTCCRKGLDLEVQEDEDDDIELSVVRESEMSVRTTMTNELIEGDGNKIISGEGILLSPGMY</sequence>
<feature type="transmembrane region" description="Helical" evidence="2">
    <location>
        <begin position="830"/>
        <end position="851"/>
    </location>
</feature>
<protein>
    <submittedName>
        <fullName evidence="3">Uncharacterized protein</fullName>
    </submittedName>
</protein>
<feature type="transmembrane region" description="Helical" evidence="2">
    <location>
        <begin position="533"/>
        <end position="557"/>
    </location>
</feature>
<dbReference type="OrthoDB" id="195300at2759"/>
<feature type="transmembrane region" description="Helical" evidence="2">
    <location>
        <begin position="956"/>
        <end position="973"/>
    </location>
</feature>
<feature type="transmembrane region" description="Helical" evidence="2">
    <location>
        <begin position="86"/>
        <end position="108"/>
    </location>
</feature>
<feature type="transmembrane region" description="Helical" evidence="2">
    <location>
        <begin position="888"/>
        <end position="906"/>
    </location>
</feature>
<feature type="transmembrane region" description="Helical" evidence="2">
    <location>
        <begin position="55"/>
        <end position="74"/>
    </location>
</feature>
<dbReference type="Proteomes" id="UP001165122">
    <property type="component" value="Unassembled WGS sequence"/>
</dbReference>
<proteinExistence type="predicted"/>
<feature type="transmembrane region" description="Helical" evidence="2">
    <location>
        <begin position="396"/>
        <end position="418"/>
    </location>
</feature>
<feature type="transmembrane region" description="Helical" evidence="2">
    <location>
        <begin position="613"/>
        <end position="637"/>
    </location>
</feature>
<feature type="transmembrane region" description="Helical" evidence="2">
    <location>
        <begin position="248"/>
        <end position="268"/>
    </location>
</feature>
<feature type="transmembrane region" description="Helical" evidence="2">
    <location>
        <begin position="863"/>
        <end position="881"/>
    </location>
</feature>
<feature type="transmembrane region" description="Helical" evidence="2">
    <location>
        <begin position="430"/>
        <end position="454"/>
    </location>
</feature>
<feature type="transmembrane region" description="Helical" evidence="2">
    <location>
        <begin position="497"/>
        <end position="521"/>
    </location>
</feature>
<feature type="transmembrane region" description="Helical" evidence="2">
    <location>
        <begin position="993"/>
        <end position="1020"/>
    </location>
</feature>
<evidence type="ECO:0000256" key="1">
    <source>
        <dbReference type="SAM" id="MobiDB-lite"/>
    </source>
</evidence>
<gene>
    <name evidence="3" type="ORF">TrLO_g9127</name>
</gene>
<reference evidence="4" key="1">
    <citation type="journal article" date="2023" name="Commun. Biol.">
        <title>Genome analysis of Parmales, the sister group of diatoms, reveals the evolutionary specialization of diatoms from phago-mixotrophs to photoautotrophs.</title>
        <authorList>
            <person name="Ban H."/>
            <person name="Sato S."/>
            <person name="Yoshikawa S."/>
            <person name="Yamada K."/>
            <person name="Nakamura Y."/>
            <person name="Ichinomiya M."/>
            <person name="Sato N."/>
            <person name="Blanc-Mathieu R."/>
            <person name="Endo H."/>
            <person name="Kuwata A."/>
            <person name="Ogata H."/>
        </authorList>
    </citation>
    <scope>NUCLEOTIDE SEQUENCE [LARGE SCALE GENOMIC DNA]</scope>
    <source>
        <strain evidence="4">NIES 3700</strain>
    </source>
</reference>
<feature type="transmembrane region" description="Helical" evidence="2">
    <location>
        <begin position="918"/>
        <end position="935"/>
    </location>
</feature>
<evidence type="ECO:0000256" key="2">
    <source>
        <dbReference type="SAM" id="Phobius"/>
    </source>
</evidence>
<feature type="transmembrane region" description="Helical" evidence="2">
    <location>
        <begin position="114"/>
        <end position="131"/>
    </location>
</feature>
<feature type="region of interest" description="Disordered" evidence="1">
    <location>
        <begin position="718"/>
        <end position="745"/>
    </location>
</feature>
<name>A0A9W7A2S8_9STRA</name>
<feature type="transmembrane region" description="Helical" evidence="2">
    <location>
        <begin position="1067"/>
        <end position="1090"/>
    </location>
</feature>
<organism evidence="3 4">
    <name type="scientific">Triparma laevis f. longispina</name>
    <dbReference type="NCBI Taxonomy" id="1714387"/>
    <lineage>
        <taxon>Eukaryota</taxon>
        <taxon>Sar</taxon>
        <taxon>Stramenopiles</taxon>
        <taxon>Ochrophyta</taxon>
        <taxon>Bolidophyceae</taxon>
        <taxon>Parmales</taxon>
        <taxon>Triparmaceae</taxon>
        <taxon>Triparma</taxon>
    </lineage>
</organism>
<keyword evidence="2" id="KW-0812">Transmembrane</keyword>
<dbReference type="EMBL" id="BRXW01000512">
    <property type="protein sequence ID" value="GMH61852.1"/>
    <property type="molecule type" value="Genomic_DNA"/>
</dbReference>
<feature type="transmembrane region" description="Helical" evidence="2">
    <location>
        <begin position="584"/>
        <end position="601"/>
    </location>
</feature>
<keyword evidence="4" id="KW-1185">Reference proteome</keyword>
<feature type="compositionally biased region" description="Acidic residues" evidence="1">
    <location>
        <begin position="721"/>
        <end position="730"/>
    </location>
</feature>
<evidence type="ECO:0000313" key="3">
    <source>
        <dbReference type="EMBL" id="GMH61852.1"/>
    </source>
</evidence>
<feature type="transmembrane region" description="Helical" evidence="2">
    <location>
        <begin position="369"/>
        <end position="390"/>
    </location>
</feature>
<keyword evidence="2" id="KW-0472">Membrane</keyword>
<feature type="transmembrane region" description="Helical" evidence="2">
    <location>
        <begin position="1032"/>
        <end position="1055"/>
    </location>
</feature>
<keyword evidence="2" id="KW-1133">Transmembrane helix</keyword>
<accession>A0A9W7A2S8</accession>
<feature type="transmembrane region" description="Helical" evidence="2">
    <location>
        <begin position="152"/>
        <end position="169"/>
    </location>
</feature>
<feature type="transmembrane region" description="Helical" evidence="2">
    <location>
        <begin position="280"/>
        <end position="299"/>
    </location>
</feature>